<gene>
    <name evidence="2" type="ORF">COS52_05190</name>
</gene>
<name>A0A2M7BR43_9BACT</name>
<evidence type="ECO:0000313" key="3">
    <source>
        <dbReference type="Proteomes" id="UP000230119"/>
    </source>
</evidence>
<accession>A0A2M7BR43</accession>
<keyword evidence="1" id="KW-0472">Membrane</keyword>
<feature type="transmembrane region" description="Helical" evidence="1">
    <location>
        <begin position="21"/>
        <end position="40"/>
    </location>
</feature>
<organism evidence="2 3">
    <name type="scientific">Candidatus Roizmanbacteria bacterium CG03_land_8_20_14_0_80_39_12</name>
    <dbReference type="NCBI Taxonomy" id="1974847"/>
    <lineage>
        <taxon>Bacteria</taxon>
        <taxon>Candidatus Roizmaniibacteriota</taxon>
    </lineage>
</organism>
<comment type="caution">
    <text evidence="2">The sequence shown here is derived from an EMBL/GenBank/DDBJ whole genome shotgun (WGS) entry which is preliminary data.</text>
</comment>
<dbReference type="AlphaFoldDB" id="A0A2M7BR43"/>
<sequence>MLKKIKNLDKWLKGFKKIPDNLITVILIVLGVFIALHLFLPLDRVNAMADNFNKVSIGLAALLTVYFGSSYVREEISRKRAMEFYKSKYPPEKYKKTYRIIESEESPGAIYLHDLGSLQKQHIWNMLTVYDLGWQSYPRESLKHSDFLSIMNGDAIRTRGDLGQ</sequence>
<evidence type="ECO:0000313" key="2">
    <source>
        <dbReference type="EMBL" id="PIV07966.1"/>
    </source>
</evidence>
<evidence type="ECO:0000256" key="1">
    <source>
        <dbReference type="SAM" id="Phobius"/>
    </source>
</evidence>
<keyword evidence="1" id="KW-0812">Transmembrane</keyword>
<dbReference type="EMBL" id="PEVA01000219">
    <property type="protein sequence ID" value="PIV07966.1"/>
    <property type="molecule type" value="Genomic_DNA"/>
</dbReference>
<proteinExistence type="predicted"/>
<dbReference type="Proteomes" id="UP000230119">
    <property type="component" value="Unassembled WGS sequence"/>
</dbReference>
<reference evidence="3" key="1">
    <citation type="submission" date="2017-09" db="EMBL/GenBank/DDBJ databases">
        <title>Depth-based differentiation of microbial function through sediment-hosted aquifers and enrichment of novel symbionts in the deep terrestrial subsurface.</title>
        <authorList>
            <person name="Probst A.J."/>
            <person name="Ladd B."/>
            <person name="Jarett J.K."/>
            <person name="Geller-Mcgrath D.E."/>
            <person name="Sieber C.M.K."/>
            <person name="Emerson J.B."/>
            <person name="Anantharaman K."/>
            <person name="Thomas B.C."/>
            <person name="Malmstrom R."/>
            <person name="Stieglmeier M."/>
            <person name="Klingl A."/>
            <person name="Woyke T."/>
            <person name="Ryan C.M."/>
            <person name="Banfield J.F."/>
        </authorList>
    </citation>
    <scope>NUCLEOTIDE SEQUENCE [LARGE SCALE GENOMIC DNA]</scope>
</reference>
<keyword evidence="1" id="KW-1133">Transmembrane helix</keyword>
<feature type="transmembrane region" description="Helical" evidence="1">
    <location>
        <begin position="52"/>
        <end position="72"/>
    </location>
</feature>
<protein>
    <submittedName>
        <fullName evidence="2">Uncharacterized protein</fullName>
    </submittedName>
</protein>